<dbReference type="PROSITE" id="PS51257">
    <property type="entry name" value="PROKAR_LIPOPROTEIN"/>
    <property type="match status" value="1"/>
</dbReference>
<dbReference type="NCBIfam" id="NF008123">
    <property type="entry name" value="PRK10871.1"/>
    <property type="match status" value="1"/>
</dbReference>
<dbReference type="GO" id="GO:0009279">
    <property type="term" value="C:cell outer membrane"/>
    <property type="evidence" value="ECO:0007669"/>
    <property type="project" value="TreeGrafter"/>
</dbReference>
<dbReference type="CDD" id="cd12797">
    <property type="entry name" value="M23_peptidase"/>
    <property type="match status" value="1"/>
</dbReference>
<dbReference type="PANTHER" id="PTHR21666">
    <property type="entry name" value="PEPTIDASE-RELATED"/>
    <property type="match status" value="1"/>
</dbReference>
<comment type="similarity">
    <text evidence="1">Belongs to the E.coli NlpD/Haemophilus LppB family.</text>
</comment>
<evidence type="ECO:0000256" key="3">
    <source>
        <dbReference type="SAM" id="SignalP"/>
    </source>
</evidence>
<dbReference type="GO" id="GO:0004222">
    <property type="term" value="F:metalloendopeptidase activity"/>
    <property type="evidence" value="ECO:0007669"/>
    <property type="project" value="TreeGrafter"/>
</dbReference>
<sequence>MVGRPMSVLFDKIARKKWTNALALSSLSLSLMACTQTHPAKVQDISDKAQTIKSKPVVVNTESQYQESYDYQNRPFNIQIRHLDDNTHDDVSENNILTKTSTTQNEQGENTVVTTSENQVVYQRNYDEIPKGGYQGDSYTVKKGDTLFYIAWITGNDYRALAARNNIKEPYDLRIGQILDVSGNTTVVVTQQTTTSTVTPPKKETLPTTSINSTKTTVVKPVPKTDPTTTAKTQSASKPVIKQPIITAPPASSNTKNSTTTTVTTTTTTTSGGKKMSNTTSTTTSSTATTTQGKATTNIAWRWPARGRVIEKFSNATKGIDISGSLGDKVMAAASGRVVYAGNALPGYGNLIIIKHNDDYLTAYANNQNILVKEQQDVKVGQQIATMGKTGTSSVRLHFEIRYKAKSVDPIKYLPKQ</sequence>
<dbReference type="InterPro" id="IPR011055">
    <property type="entry name" value="Dup_hybrid_motif"/>
</dbReference>
<dbReference type="SUPFAM" id="SSF51261">
    <property type="entry name" value="Duplicated hybrid motif"/>
    <property type="match status" value="1"/>
</dbReference>
<dbReference type="InterPro" id="IPR050570">
    <property type="entry name" value="Cell_wall_metabolism_enzyme"/>
</dbReference>
<feature type="domain" description="LysM" evidence="4">
    <location>
        <begin position="137"/>
        <end position="181"/>
    </location>
</feature>
<dbReference type="SUPFAM" id="SSF54106">
    <property type="entry name" value="LysM domain"/>
    <property type="match status" value="1"/>
</dbReference>
<proteinExistence type="inferred from homology"/>
<evidence type="ECO:0000313" key="5">
    <source>
        <dbReference type="EMBL" id="TEA27494.1"/>
    </source>
</evidence>
<dbReference type="SMART" id="SM00257">
    <property type="entry name" value="LysM"/>
    <property type="match status" value="1"/>
</dbReference>
<dbReference type="GO" id="GO:0032153">
    <property type="term" value="C:cell division site"/>
    <property type="evidence" value="ECO:0007669"/>
    <property type="project" value="TreeGrafter"/>
</dbReference>
<name>A0AB94IDF2_9GAMM</name>
<feature type="region of interest" description="Disordered" evidence="2">
    <location>
        <begin position="215"/>
        <end position="293"/>
    </location>
</feature>
<evidence type="ECO:0000313" key="6">
    <source>
        <dbReference type="Proteomes" id="UP000506160"/>
    </source>
</evidence>
<dbReference type="Pfam" id="PF01476">
    <property type="entry name" value="LysM"/>
    <property type="match status" value="1"/>
</dbReference>
<protein>
    <submittedName>
        <fullName evidence="5">Murein hydrolase activator NlpD</fullName>
    </submittedName>
</protein>
<dbReference type="InterPro" id="IPR018392">
    <property type="entry name" value="LysM"/>
</dbReference>
<evidence type="ECO:0000256" key="1">
    <source>
        <dbReference type="ARBA" id="ARBA00038420"/>
    </source>
</evidence>
<dbReference type="Proteomes" id="UP000506160">
    <property type="component" value="Unassembled WGS sequence"/>
</dbReference>
<feature type="chain" id="PRO_5044497708" evidence="3">
    <location>
        <begin position="34"/>
        <end position="417"/>
    </location>
</feature>
<comment type="caution">
    <text evidence="5">The sequence shown here is derived from an EMBL/GenBank/DDBJ whole genome shotgun (WGS) entry which is preliminary data.</text>
</comment>
<dbReference type="Gene3D" id="2.70.70.10">
    <property type="entry name" value="Glucose Permease (Domain IIA)"/>
    <property type="match status" value="1"/>
</dbReference>
<evidence type="ECO:0000256" key="2">
    <source>
        <dbReference type="SAM" id="MobiDB-lite"/>
    </source>
</evidence>
<dbReference type="AlphaFoldDB" id="A0AB94IDF2"/>
<dbReference type="PROSITE" id="PS51782">
    <property type="entry name" value="LYSM"/>
    <property type="match status" value="1"/>
</dbReference>
<accession>A0AB94IDF2</accession>
<evidence type="ECO:0000259" key="4">
    <source>
        <dbReference type="PROSITE" id="PS51782"/>
    </source>
</evidence>
<feature type="signal peptide" evidence="3">
    <location>
        <begin position="1"/>
        <end position="33"/>
    </location>
</feature>
<dbReference type="CDD" id="cd00118">
    <property type="entry name" value="LysM"/>
    <property type="match status" value="1"/>
</dbReference>
<dbReference type="Pfam" id="PF01551">
    <property type="entry name" value="Peptidase_M23"/>
    <property type="match status" value="1"/>
</dbReference>
<organism evidence="5 6">
    <name type="scientific">Candidatus Schmidhempelia bombi str. Bimp</name>
    <dbReference type="NCBI Taxonomy" id="1387197"/>
    <lineage>
        <taxon>Bacteria</taxon>
        <taxon>Pseudomonadati</taxon>
        <taxon>Pseudomonadota</taxon>
        <taxon>Gammaproteobacteria</taxon>
        <taxon>Orbales</taxon>
        <taxon>Orbaceae</taxon>
        <taxon>Candidatus Schmidhempelia</taxon>
    </lineage>
</organism>
<feature type="compositionally biased region" description="Low complexity" evidence="2">
    <location>
        <begin position="251"/>
        <end position="293"/>
    </location>
</feature>
<keyword evidence="3" id="KW-0732">Signal</keyword>
<dbReference type="EMBL" id="AWGA01000036">
    <property type="protein sequence ID" value="TEA27494.1"/>
    <property type="molecule type" value="Genomic_DNA"/>
</dbReference>
<dbReference type="Gene3D" id="3.10.350.10">
    <property type="entry name" value="LysM domain"/>
    <property type="match status" value="1"/>
</dbReference>
<keyword evidence="5" id="KW-0378">Hydrolase</keyword>
<dbReference type="PANTHER" id="PTHR21666:SF263">
    <property type="entry name" value="MUREIN HYDROLASE ACTIVATOR NLPD"/>
    <property type="match status" value="1"/>
</dbReference>
<dbReference type="InterPro" id="IPR036779">
    <property type="entry name" value="LysM_dom_sf"/>
</dbReference>
<keyword evidence="6" id="KW-1185">Reference proteome</keyword>
<reference evidence="5 6" key="1">
    <citation type="journal article" date="2014" name="Appl. Environ. Microbiol.">
        <title>Genomic features of a bumble bee symbiont reflect its host environment.</title>
        <authorList>
            <person name="Martinson V.G."/>
            <person name="Magoc T."/>
            <person name="Koch H."/>
            <person name="Salzberg S.L."/>
            <person name="Moran N.A."/>
        </authorList>
    </citation>
    <scope>NUCLEOTIDE SEQUENCE [LARGE SCALE GENOMIC DNA]</scope>
    <source>
        <strain evidence="5 6">Bimp</strain>
    </source>
</reference>
<gene>
    <name evidence="5" type="primary">nlpD</name>
    <name evidence="5" type="ORF">O970_03475</name>
</gene>
<dbReference type="InterPro" id="IPR016047">
    <property type="entry name" value="M23ase_b-sheet_dom"/>
</dbReference>
<feature type="compositionally biased region" description="Low complexity" evidence="2">
    <location>
        <begin position="215"/>
        <end position="233"/>
    </location>
</feature>